<sequence>MTIWIGTSGWIYPHWVGRFYPAALAPQEYLPYYARHFATVEINSSFYHLPPRSQFALWAEQVAFHPRFRFAVKASRYLTHMKKLRDAAEPQARLLEAARGLGPRLGPLLYQLPPHWRCDLERLATFLHLLPPGLEVAFEFRDPSWLQGAAAERLCALLAEAGCALVIAVGGALSTPLELPATAPFRYLRLHGGQAGPCFDEAELTFWAAWLASEAREGRECYVYFNNDVEGYAVQNAVRLRELVAARLDAAAVAS</sequence>
<dbReference type="AlphaFoldDB" id="A0A455T6V6"/>
<dbReference type="GO" id="GO:0016301">
    <property type="term" value="F:kinase activity"/>
    <property type="evidence" value="ECO:0007669"/>
    <property type="project" value="UniProtKB-KW"/>
</dbReference>
<organism evidence="1">
    <name type="scientific">Thermogemmatispora argillosa</name>
    <dbReference type="NCBI Taxonomy" id="2045280"/>
    <lineage>
        <taxon>Bacteria</taxon>
        <taxon>Bacillati</taxon>
        <taxon>Chloroflexota</taxon>
        <taxon>Ktedonobacteria</taxon>
        <taxon>Thermogemmatisporales</taxon>
        <taxon>Thermogemmatisporaceae</taxon>
        <taxon>Thermogemmatispora</taxon>
    </lineage>
</organism>
<keyword evidence="1" id="KW-0808">Transferase</keyword>
<protein>
    <submittedName>
        <fullName evidence="1">Histidine kinase</fullName>
    </submittedName>
</protein>
<dbReference type="InterPro" id="IPR036520">
    <property type="entry name" value="UPF0759_sf"/>
</dbReference>
<dbReference type="PANTHER" id="PTHR30348">
    <property type="entry name" value="UNCHARACTERIZED PROTEIN YECE"/>
    <property type="match status" value="1"/>
</dbReference>
<proteinExistence type="predicted"/>
<dbReference type="Gene3D" id="3.20.20.410">
    <property type="entry name" value="Protein of unknown function UPF0759"/>
    <property type="match status" value="1"/>
</dbReference>
<keyword evidence="1" id="KW-0418">Kinase</keyword>
<evidence type="ECO:0000313" key="1">
    <source>
        <dbReference type="EMBL" id="BBH93714.1"/>
    </source>
</evidence>
<accession>A0A455T6V6</accession>
<reference evidence="1" key="1">
    <citation type="submission" date="2018-12" db="EMBL/GenBank/DDBJ databases">
        <title>Novel natural products biosynthetic potential of the class Ktedonobacteria.</title>
        <authorList>
            <person name="Zheng Y."/>
            <person name="Saitou A."/>
            <person name="Wang C.M."/>
            <person name="Toyoda A."/>
            <person name="Minakuchi Y."/>
            <person name="Sekiguchi Y."/>
            <person name="Ueda K."/>
            <person name="Takano H."/>
            <person name="Sakai Y."/>
            <person name="Yokota A."/>
            <person name="Yabe S."/>
        </authorList>
    </citation>
    <scope>NUCLEOTIDE SEQUENCE</scope>
    <source>
        <strain evidence="1">A3-2</strain>
    </source>
</reference>
<name>A0A455T6V6_9CHLR</name>
<gene>
    <name evidence="1" type="ORF">KTA_19130</name>
</gene>
<dbReference type="SUPFAM" id="SSF117396">
    <property type="entry name" value="TM1631-like"/>
    <property type="match status" value="1"/>
</dbReference>
<dbReference type="InterPro" id="IPR002763">
    <property type="entry name" value="DUF72"/>
</dbReference>
<dbReference type="PANTHER" id="PTHR30348:SF4">
    <property type="entry name" value="DUF72 DOMAIN-CONTAINING PROTEIN"/>
    <property type="match status" value="1"/>
</dbReference>
<dbReference type="EMBL" id="AP019377">
    <property type="protein sequence ID" value="BBH93714.1"/>
    <property type="molecule type" value="Genomic_DNA"/>
</dbReference>
<dbReference type="Pfam" id="PF01904">
    <property type="entry name" value="DUF72"/>
    <property type="match status" value="1"/>
</dbReference>